<sequence>MTTAKQDPPGVALIELDRCRRGVARWSAWDRTF</sequence>
<accession>A0A1G8NJ76</accession>
<protein>
    <submittedName>
        <fullName evidence="1">Uncharacterized protein</fullName>
    </submittedName>
</protein>
<dbReference type="AlphaFoldDB" id="A0A1G8NJ76"/>
<organism evidence="1 2">
    <name type="scientific">Rhodococcus triatomae</name>
    <dbReference type="NCBI Taxonomy" id="300028"/>
    <lineage>
        <taxon>Bacteria</taxon>
        <taxon>Bacillati</taxon>
        <taxon>Actinomycetota</taxon>
        <taxon>Actinomycetes</taxon>
        <taxon>Mycobacteriales</taxon>
        <taxon>Nocardiaceae</taxon>
        <taxon>Rhodococcus</taxon>
    </lineage>
</organism>
<keyword evidence="2" id="KW-1185">Reference proteome</keyword>
<gene>
    <name evidence="1" type="ORF">SAMN05444695_11185</name>
</gene>
<proteinExistence type="predicted"/>
<reference evidence="1 2" key="1">
    <citation type="submission" date="2016-10" db="EMBL/GenBank/DDBJ databases">
        <authorList>
            <person name="de Groot N.N."/>
        </authorList>
    </citation>
    <scope>NUCLEOTIDE SEQUENCE [LARGE SCALE GENOMIC DNA]</scope>
    <source>
        <strain evidence="1 2">DSM 44892</strain>
    </source>
</reference>
<dbReference type="EMBL" id="FNDN01000011">
    <property type="protein sequence ID" value="SDI80218.1"/>
    <property type="molecule type" value="Genomic_DNA"/>
</dbReference>
<evidence type="ECO:0000313" key="2">
    <source>
        <dbReference type="Proteomes" id="UP000183263"/>
    </source>
</evidence>
<name>A0A1G8NJ76_9NOCA</name>
<dbReference type="Proteomes" id="UP000183263">
    <property type="component" value="Unassembled WGS sequence"/>
</dbReference>
<evidence type="ECO:0000313" key="1">
    <source>
        <dbReference type="EMBL" id="SDI80218.1"/>
    </source>
</evidence>